<protein>
    <submittedName>
        <fullName evidence="2">Uncharacterized protein</fullName>
    </submittedName>
</protein>
<keyword evidence="1" id="KW-1133">Transmembrane helix</keyword>
<proteinExistence type="predicted"/>
<dbReference type="EMBL" id="NBXA01000007">
    <property type="protein sequence ID" value="RFA15182.1"/>
    <property type="molecule type" value="Genomic_DNA"/>
</dbReference>
<comment type="caution">
    <text evidence="2">The sequence shown here is derived from an EMBL/GenBank/DDBJ whole genome shotgun (WGS) entry which is preliminary data.</text>
</comment>
<evidence type="ECO:0000256" key="1">
    <source>
        <dbReference type="SAM" id="Phobius"/>
    </source>
</evidence>
<keyword evidence="1" id="KW-0472">Membrane</keyword>
<dbReference type="InterPro" id="IPR021202">
    <property type="entry name" value="Rv3654c-like"/>
</dbReference>
<reference evidence="2 3" key="1">
    <citation type="submission" date="2017-04" db="EMBL/GenBank/DDBJ databases">
        <title>Comparative genome analysis of Subtercola boreus.</title>
        <authorList>
            <person name="Cho Y.-J."/>
            <person name="Cho A."/>
            <person name="Kim O.-S."/>
            <person name="Lee J.-I."/>
        </authorList>
    </citation>
    <scope>NUCLEOTIDE SEQUENCE [LARGE SCALE GENOMIC DNA]</scope>
    <source>
        <strain evidence="2 3">P27444</strain>
    </source>
</reference>
<evidence type="ECO:0000313" key="2">
    <source>
        <dbReference type="EMBL" id="RFA15182.1"/>
    </source>
</evidence>
<dbReference type="AlphaFoldDB" id="A0A3E0VYQ2"/>
<organism evidence="2 3">
    <name type="scientific">Subtercola boreus</name>
    <dbReference type="NCBI Taxonomy" id="120213"/>
    <lineage>
        <taxon>Bacteria</taxon>
        <taxon>Bacillati</taxon>
        <taxon>Actinomycetota</taxon>
        <taxon>Actinomycetes</taxon>
        <taxon>Micrococcales</taxon>
        <taxon>Microbacteriaceae</taxon>
        <taxon>Subtercola</taxon>
    </lineage>
</organism>
<sequence length="157" mass="15822">MRHGLGADPVRRIRERRLRRERPILRTGGWPVRAATRRLVVDDRGAGSALALAVVAAVLVVTAGLMALVIAFAARHQAQSDADASALAAADVASGLVGGVPCEAAARAAGLGGSSLVECALAGGVATVEVGRTVLGAEVRVTSRAGPGPLPAETRPP</sequence>
<keyword evidence="1" id="KW-0812">Transmembrane</keyword>
<gene>
    <name evidence="2" type="ORF">B7R21_03890</name>
</gene>
<feature type="transmembrane region" description="Helical" evidence="1">
    <location>
        <begin position="49"/>
        <end position="74"/>
    </location>
</feature>
<accession>A0A3E0VYQ2</accession>
<dbReference type="NCBIfam" id="TIGR03816">
    <property type="entry name" value="tadE_like_DECH"/>
    <property type="match status" value="1"/>
</dbReference>
<evidence type="ECO:0000313" key="3">
    <source>
        <dbReference type="Proteomes" id="UP000256709"/>
    </source>
</evidence>
<name>A0A3E0VYQ2_9MICO</name>
<dbReference type="Proteomes" id="UP000256709">
    <property type="component" value="Unassembled WGS sequence"/>
</dbReference>